<dbReference type="EMBL" id="JBHSSW010000003">
    <property type="protein sequence ID" value="MFC6196973.1"/>
    <property type="molecule type" value="Genomic_DNA"/>
</dbReference>
<evidence type="ECO:0000313" key="3">
    <source>
        <dbReference type="EMBL" id="MFC6196973.1"/>
    </source>
</evidence>
<dbReference type="InterPro" id="IPR000305">
    <property type="entry name" value="GIY-YIG_endonuc"/>
</dbReference>
<evidence type="ECO:0000313" key="4">
    <source>
        <dbReference type="Proteomes" id="UP001596303"/>
    </source>
</evidence>
<comment type="caution">
    <text evidence="3">The sequence shown here is derived from an EMBL/GenBank/DDBJ whole genome shotgun (WGS) entry which is preliminary data.</text>
</comment>
<dbReference type="PROSITE" id="PS50164">
    <property type="entry name" value="GIY_YIG"/>
    <property type="match status" value="1"/>
</dbReference>
<dbReference type="SMART" id="SM00465">
    <property type="entry name" value="GIYc"/>
    <property type="match status" value="1"/>
</dbReference>
<sequence length="97" mass="11763">MNAYFVYILASQRNGTLYTGVTKDLFLRVWQHRNGNGAAFTGRYKVQRLVWFEEHGDINEAILREKRIKRWKRAWKLALIEQENPEWEDLYDERFVV</sequence>
<evidence type="ECO:0000259" key="2">
    <source>
        <dbReference type="PROSITE" id="PS50164"/>
    </source>
</evidence>
<keyword evidence="4" id="KW-1185">Reference proteome</keyword>
<dbReference type="PANTHER" id="PTHR34477:SF5">
    <property type="entry name" value="BSL5627 PROTEIN"/>
    <property type="match status" value="1"/>
</dbReference>
<comment type="similarity">
    <text evidence="1">Belongs to the UPF0213 family.</text>
</comment>
<dbReference type="Gene3D" id="3.40.1440.10">
    <property type="entry name" value="GIY-YIG endonuclease"/>
    <property type="match status" value="1"/>
</dbReference>
<dbReference type="Pfam" id="PF01541">
    <property type="entry name" value="GIY-YIG"/>
    <property type="match status" value="1"/>
</dbReference>
<dbReference type="InterPro" id="IPR050190">
    <property type="entry name" value="UPF0213_domain"/>
</dbReference>
<dbReference type="PANTHER" id="PTHR34477">
    <property type="entry name" value="UPF0213 PROTEIN YHBQ"/>
    <property type="match status" value="1"/>
</dbReference>
<evidence type="ECO:0000256" key="1">
    <source>
        <dbReference type="ARBA" id="ARBA00007435"/>
    </source>
</evidence>
<proteinExistence type="inferred from homology"/>
<dbReference type="SUPFAM" id="SSF82771">
    <property type="entry name" value="GIY-YIG endonuclease"/>
    <property type="match status" value="1"/>
</dbReference>
<dbReference type="Proteomes" id="UP001596303">
    <property type="component" value="Unassembled WGS sequence"/>
</dbReference>
<dbReference type="CDD" id="cd10448">
    <property type="entry name" value="GIY-YIG_unchar_3"/>
    <property type="match status" value="1"/>
</dbReference>
<organism evidence="3 4">
    <name type="scientific">Ponticaulis profundi</name>
    <dbReference type="NCBI Taxonomy" id="2665222"/>
    <lineage>
        <taxon>Bacteria</taxon>
        <taxon>Pseudomonadati</taxon>
        <taxon>Pseudomonadota</taxon>
        <taxon>Alphaproteobacteria</taxon>
        <taxon>Hyphomonadales</taxon>
        <taxon>Hyphomonadaceae</taxon>
        <taxon>Ponticaulis</taxon>
    </lineage>
</organism>
<accession>A0ABW1S5Q9</accession>
<name>A0ABW1S5Q9_9PROT</name>
<protein>
    <submittedName>
        <fullName evidence="3">GIY-YIG nuclease family protein</fullName>
    </submittedName>
</protein>
<reference evidence="4" key="1">
    <citation type="journal article" date="2019" name="Int. J. Syst. Evol. Microbiol.">
        <title>The Global Catalogue of Microorganisms (GCM) 10K type strain sequencing project: providing services to taxonomists for standard genome sequencing and annotation.</title>
        <authorList>
            <consortium name="The Broad Institute Genomics Platform"/>
            <consortium name="The Broad Institute Genome Sequencing Center for Infectious Disease"/>
            <person name="Wu L."/>
            <person name="Ma J."/>
        </authorList>
    </citation>
    <scope>NUCLEOTIDE SEQUENCE [LARGE SCALE GENOMIC DNA]</scope>
    <source>
        <strain evidence="4">CGMCC-1.15741</strain>
    </source>
</reference>
<feature type="domain" description="GIY-YIG" evidence="2">
    <location>
        <begin position="2"/>
        <end position="78"/>
    </location>
</feature>
<gene>
    <name evidence="3" type="ORF">ACFQDM_02735</name>
</gene>
<dbReference type="InterPro" id="IPR035901">
    <property type="entry name" value="GIY-YIG_endonuc_sf"/>
</dbReference>